<dbReference type="RefSeq" id="WP_344454833.1">
    <property type="nucleotide sequence ID" value="NZ_BAAATZ010000029.1"/>
</dbReference>
<gene>
    <name evidence="3" type="ORF">GCM10010439_57300</name>
</gene>
<evidence type="ECO:0000313" key="3">
    <source>
        <dbReference type="EMBL" id="GAA2734581.1"/>
    </source>
</evidence>
<dbReference type="Proteomes" id="UP001501842">
    <property type="component" value="Unassembled WGS sequence"/>
</dbReference>
<keyword evidence="4" id="KW-1185">Reference proteome</keyword>
<dbReference type="Pfam" id="PF20091">
    <property type="entry name" value="Abhydrolase_10"/>
    <property type="match status" value="1"/>
</dbReference>
<organism evidence="3 4">
    <name type="scientific">Actinocorallia aurantiaca</name>
    <dbReference type="NCBI Taxonomy" id="46204"/>
    <lineage>
        <taxon>Bacteria</taxon>
        <taxon>Bacillati</taxon>
        <taxon>Actinomycetota</taxon>
        <taxon>Actinomycetes</taxon>
        <taxon>Streptosporangiales</taxon>
        <taxon>Thermomonosporaceae</taxon>
        <taxon>Actinocorallia</taxon>
    </lineage>
</organism>
<evidence type="ECO:0000313" key="4">
    <source>
        <dbReference type="Proteomes" id="UP001501842"/>
    </source>
</evidence>
<protein>
    <submittedName>
        <fullName evidence="3">Alpha/beta hydrolase domain-containing protein</fullName>
    </submittedName>
</protein>
<sequence length="452" mass="48351">MTLRSRTSRILLGVLVATVTAVPADAAARQEAVVQGPVPGAVPGDPSAPEVKDTYPWMATDVDLASAGYVEQEFYLSGKADGYSTTGEVVASDVPYRTRIIVRRPADAADFNGTVLTEWQNVTAGYDLDALWSPEQITRAGYAWVGVSAQRVGVDHLRGWSPARYGGLDVTGGGRLTADELSYDVFAQAAKALRGSRRGGPLGGLRARTVLAVGASQSAARMTVYYDAVLPRTEAVFDGFAHIVGPAPTRKGAEPVFQVLSETDVRSPVRRPDDALFRRWEVAGTAHSGWQGQEYRASILERDLGAAPTYDCARPPFSRAPLHHVIAASYDHLVRWAGRGVLPPSAPVLELAADGAKVRDELGLAVGGIRLSQVEVPTALNTGDNAGETFCFLFGTHVPFDKDLLGRLYPARGRYVSAVAEQDGRNVRAGYLLPADARQNLRDAAASDVGRR</sequence>
<feature type="domain" description="Alpha/beta hydrolase" evidence="2">
    <location>
        <begin position="48"/>
        <end position="441"/>
    </location>
</feature>
<keyword evidence="1" id="KW-0732">Signal</keyword>
<proteinExistence type="predicted"/>
<name>A0ABN3UKN1_9ACTN</name>
<keyword evidence="3" id="KW-0378">Hydrolase</keyword>
<evidence type="ECO:0000259" key="2">
    <source>
        <dbReference type="Pfam" id="PF20091"/>
    </source>
</evidence>
<feature type="signal peptide" evidence="1">
    <location>
        <begin position="1"/>
        <end position="26"/>
    </location>
</feature>
<dbReference type="GO" id="GO:0016787">
    <property type="term" value="F:hydrolase activity"/>
    <property type="evidence" value="ECO:0007669"/>
    <property type="project" value="UniProtKB-KW"/>
</dbReference>
<comment type="caution">
    <text evidence="3">The sequence shown here is derived from an EMBL/GenBank/DDBJ whole genome shotgun (WGS) entry which is preliminary data.</text>
</comment>
<accession>A0ABN3UKN1</accession>
<evidence type="ECO:0000256" key="1">
    <source>
        <dbReference type="SAM" id="SignalP"/>
    </source>
</evidence>
<reference evidence="3 4" key="1">
    <citation type="journal article" date="2019" name="Int. J. Syst. Evol. Microbiol.">
        <title>The Global Catalogue of Microorganisms (GCM) 10K type strain sequencing project: providing services to taxonomists for standard genome sequencing and annotation.</title>
        <authorList>
            <consortium name="The Broad Institute Genomics Platform"/>
            <consortium name="The Broad Institute Genome Sequencing Center for Infectious Disease"/>
            <person name="Wu L."/>
            <person name="Ma J."/>
        </authorList>
    </citation>
    <scope>NUCLEOTIDE SEQUENCE [LARGE SCALE GENOMIC DNA]</scope>
    <source>
        <strain evidence="3 4">JCM 8201</strain>
    </source>
</reference>
<dbReference type="InterPro" id="IPR045394">
    <property type="entry name" value="Abhydrolase_dom"/>
</dbReference>
<feature type="chain" id="PRO_5045743719" evidence="1">
    <location>
        <begin position="27"/>
        <end position="452"/>
    </location>
</feature>
<dbReference type="EMBL" id="BAAATZ010000029">
    <property type="protein sequence ID" value="GAA2734581.1"/>
    <property type="molecule type" value="Genomic_DNA"/>
</dbReference>